<dbReference type="PANTHER" id="PTHR11544">
    <property type="entry name" value="COLD SHOCK DOMAIN CONTAINING PROTEINS"/>
    <property type="match status" value="1"/>
</dbReference>
<dbReference type="InterPro" id="IPR012340">
    <property type="entry name" value="NA-bd_OB-fold"/>
</dbReference>
<dbReference type="InterPro" id="IPR050181">
    <property type="entry name" value="Cold_shock_domain"/>
</dbReference>
<dbReference type="PIRSF" id="PIRSF002599">
    <property type="entry name" value="Cold_shock_A"/>
    <property type="match status" value="1"/>
</dbReference>
<dbReference type="CDD" id="cd04458">
    <property type="entry name" value="CSP_CDS"/>
    <property type="match status" value="1"/>
</dbReference>
<dbReference type="OrthoDB" id="9801074at2"/>
<dbReference type="GO" id="GO:0005829">
    <property type="term" value="C:cytosol"/>
    <property type="evidence" value="ECO:0007669"/>
    <property type="project" value="UniProtKB-ARBA"/>
</dbReference>
<dbReference type="FunFam" id="2.40.50.140:FF:000006">
    <property type="entry name" value="Cold shock protein CspC"/>
    <property type="match status" value="1"/>
</dbReference>
<comment type="subcellular location">
    <subcellularLocation>
        <location evidence="1 3">Cytoplasm</location>
    </subcellularLocation>
</comment>
<dbReference type="PROSITE" id="PS00352">
    <property type="entry name" value="CSD_1"/>
    <property type="match status" value="1"/>
</dbReference>
<dbReference type="InterPro" id="IPR011129">
    <property type="entry name" value="CSD"/>
</dbReference>
<dbReference type="Pfam" id="PF00313">
    <property type="entry name" value="CSD"/>
    <property type="match status" value="1"/>
</dbReference>
<evidence type="ECO:0000313" key="6">
    <source>
        <dbReference type="Proteomes" id="UP000199205"/>
    </source>
</evidence>
<evidence type="ECO:0000256" key="3">
    <source>
        <dbReference type="RuleBase" id="RU000408"/>
    </source>
</evidence>
<reference evidence="5 6" key="1">
    <citation type="submission" date="2016-08" db="EMBL/GenBank/DDBJ databases">
        <authorList>
            <person name="Seilhamer J.J."/>
        </authorList>
    </citation>
    <scope>NUCLEOTIDE SEQUENCE [LARGE SCALE GENOMIC DNA]</scope>
    <source>
        <strain evidence="5 6">P1-7</strain>
    </source>
</reference>
<dbReference type="SMART" id="SM00357">
    <property type="entry name" value="CSP"/>
    <property type="match status" value="1"/>
</dbReference>
<dbReference type="Proteomes" id="UP000199205">
    <property type="component" value="Unassembled WGS sequence"/>
</dbReference>
<dbReference type="InterPro" id="IPR012156">
    <property type="entry name" value="Cold_shock_CspA"/>
</dbReference>
<keyword evidence="2" id="KW-0963">Cytoplasm</keyword>
<protein>
    <submittedName>
        <fullName evidence="5">Cold shock protein (Beta-ribbon, CspA family)</fullName>
    </submittedName>
</protein>
<organism evidence="5 6">
    <name type="scientific">Rhizobium lusitanum</name>
    <dbReference type="NCBI Taxonomy" id="293958"/>
    <lineage>
        <taxon>Bacteria</taxon>
        <taxon>Pseudomonadati</taxon>
        <taxon>Pseudomonadota</taxon>
        <taxon>Alphaproteobacteria</taxon>
        <taxon>Hyphomicrobiales</taxon>
        <taxon>Rhizobiaceae</taxon>
        <taxon>Rhizobium/Agrobacterium group</taxon>
        <taxon>Rhizobium</taxon>
    </lineage>
</organism>
<evidence type="ECO:0000313" key="5">
    <source>
        <dbReference type="EMBL" id="SCB22443.1"/>
    </source>
</evidence>
<gene>
    <name evidence="5" type="ORF">GA0061101_104174</name>
</gene>
<dbReference type="InterPro" id="IPR019844">
    <property type="entry name" value="CSD_CS"/>
</dbReference>
<dbReference type="PROSITE" id="PS51857">
    <property type="entry name" value="CSD_2"/>
    <property type="match status" value="1"/>
</dbReference>
<evidence type="ECO:0000256" key="2">
    <source>
        <dbReference type="ARBA" id="ARBA00022490"/>
    </source>
</evidence>
<dbReference type="AlphaFoldDB" id="A0A1C3V3Y0"/>
<evidence type="ECO:0000256" key="1">
    <source>
        <dbReference type="ARBA" id="ARBA00004496"/>
    </source>
</evidence>
<accession>A0A1C3V3Y0</accession>
<name>A0A1C3V3Y0_9HYPH</name>
<dbReference type="Gene3D" id="2.40.50.140">
    <property type="entry name" value="Nucleic acid-binding proteins"/>
    <property type="match status" value="1"/>
</dbReference>
<dbReference type="SUPFAM" id="SSF50249">
    <property type="entry name" value="Nucleic acid-binding proteins"/>
    <property type="match status" value="1"/>
</dbReference>
<dbReference type="PRINTS" id="PR00050">
    <property type="entry name" value="COLDSHOCK"/>
</dbReference>
<evidence type="ECO:0000259" key="4">
    <source>
        <dbReference type="PROSITE" id="PS51857"/>
    </source>
</evidence>
<feature type="domain" description="CSD" evidence="4">
    <location>
        <begin position="1"/>
        <end position="68"/>
    </location>
</feature>
<proteinExistence type="predicted"/>
<dbReference type="InterPro" id="IPR002059">
    <property type="entry name" value="CSP_DNA-bd"/>
</dbReference>
<dbReference type="RefSeq" id="WP_037192391.1">
    <property type="nucleotide sequence ID" value="NZ_FMAF01000004.1"/>
</dbReference>
<dbReference type="EMBL" id="FMAF01000004">
    <property type="protein sequence ID" value="SCB22443.1"/>
    <property type="molecule type" value="Genomic_DNA"/>
</dbReference>
<dbReference type="GO" id="GO:0003676">
    <property type="term" value="F:nucleic acid binding"/>
    <property type="evidence" value="ECO:0007669"/>
    <property type="project" value="InterPro"/>
</dbReference>
<sequence length="69" mass="7464">MSSGTVKWFNSAKGFGFIQPEDGATDVFVHISAVERAGMNSLAEGQKVDYELVRDRKTGKSSADNLKAI</sequence>